<accession>A0A0E9T7J7</accession>
<dbReference type="EMBL" id="GBXM01058956">
    <property type="protein sequence ID" value="JAH49621.1"/>
    <property type="molecule type" value="Transcribed_RNA"/>
</dbReference>
<feature type="transmembrane region" description="Helical" evidence="1">
    <location>
        <begin position="7"/>
        <end position="33"/>
    </location>
</feature>
<organism evidence="2">
    <name type="scientific">Anguilla anguilla</name>
    <name type="common">European freshwater eel</name>
    <name type="synonym">Muraena anguilla</name>
    <dbReference type="NCBI Taxonomy" id="7936"/>
    <lineage>
        <taxon>Eukaryota</taxon>
        <taxon>Metazoa</taxon>
        <taxon>Chordata</taxon>
        <taxon>Craniata</taxon>
        <taxon>Vertebrata</taxon>
        <taxon>Euteleostomi</taxon>
        <taxon>Actinopterygii</taxon>
        <taxon>Neopterygii</taxon>
        <taxon>Teleostei</taxon>
        <taxon>Anguilliformes</taxon>
        <taxon>Anguillidae</taxon>
        <taxon>Anguilla</taxon>
    </lineage>
</organism>
<evidence type="ECO:0000313" key="2">
    <source>
        <dbReference type="EMBL" id="JAH49621.1"/>
    </source>
</evidence>
<dbReference type="PROSITE" id="PS51257">
    <property type="entry name" value="PROKAR_LIPOPROTEIN"/>
    <property type="match status" value="1"/>
</dbReference>
<name>A0A0E9T7J7_ANGAN</name>
<reference evidence="2" key="2">
    <citation type="journal article" date="2015" name="Fish Shellfish Immunol.">
        <title>Early steps in the European eel (Anguilla anguilla)-Vibrio vulnificus interaction in the gills: Role of the RtxA13 toxin.</title>
        <authorList>
            <person name="Callol A."/>
            <person name="Pajuelo D."/>
            <person name="Ebbesson L."/>
            <person name="Teles M."/>
            <person name="MacKenzie S."/>
            <person name="Amaro C."/>
        </authorList>
    </citation>
    <scope>NUCLEOTIDE SEQUENCE</scope>
</reference>
<dbReference type="AlphaFoldDB" id="A0A0E9T7J7"/>
<keyword evidence="1" id="KW-1133">Transmembrane helix</keyword>
<keyword evidence="1" id="KW-0812">Transmembrane</keyword>
<protein>
    <submittedName>
        <fullName evidence="2">Uncharacterized protein</fullName>
    </submittedName>
</protein>
<evidence type="ECO:0000256" key="1">
    <source>
        <dbReference type="SAM" id="Phobius"/>
    </source>
</evidence>
<sequence>MVRIVELNGLFSSLCYVCLFGCVSVFACVSAHVCV</sequence>
<proteinExistence type="predicted"/>
<dbReference type="EMBL" id="GBXM01088524">
    <property type="protein sequence ID" value="JAH20053.1"/>
    <property type="molecule type" value="Transcribed_RNA"/>
</dbReference>
<reference evidence="2" key="1">
    <citation type="submission" date="2014-11" db="EMBL/GenBank/DDBJ databases">
        <authorList>
            <person name="Amaro Gonzalez C."/>
        </authorList>
    </citation>
    <scope>NUCLEOTIDE SEQUENCE</scope>
</reference>
<keyword evidence="1" id="KW-0472">Membrane</keyword>